<evidence type="ECO:0000313" key="2">
    <source>
        <dbReference type="EMBL" id="TWU50740.1"/>
    </source>
</evidence>
<protein>
    <recommendedName>
        <fullName evidence="1">DNA mimic protein DMP19 C-terminal domain-containing protein</fullName>
    </recommendedName>
</protein>
<feature type="domain" description="DNA mimic protein DMP19 C-terminal" evidence="1">
    <location>
        <begin position="30"/>
        <end position="143"/>
    </location>
</feature>
<dbReference type="RefSeq" id="WP_146459436.1">
    <property type="nucleotide sequence ID" value="NZ_SJPW01000005.1"/>
</dbReference>
<dbReference type="AlphaFoldDB" id="A0A5C6ER13"/>
<keyword evidence="3" id="KW-1185">Reference proteome</keyword>
<dbReference type="Pfam" id="PF14300">
    <property type="entry name" value="DMP19"/>
    <property type="match status" value="1"/>
</dbReference>
<comment type="caution">
    <text evidence="2">The sequence shown here is derived from an EMBL/GenBank/DDBJ whole genome shotgun (WGS) entry which is preliminary data.</text>
</comment>
<name>A0A5C6ER13_9BACT</name>
<dbReference type="Gene3D" id="1.20.1420.60">
    <property type="match status" value="1"/>
</dbReference>
<reference evidence="2 3" key="1">
    <citation type="submission" date="2019-02" db="EMBL/GenBank/DDBJ databases">
        <title>Deep-cultivation of Planctomycetes and their phenomic and genomic characterization uncovers novel biology.</title>
        <authorList>
            <person name="Wiegand S."/>
            <person name="Jogler M."/>
            <person name="Boedeker C."/>
            <person name="Pinto D."/>
            <person name="Vollmers J."/>
            <person name="Rivas-Marin E."/>
            <person name="Kohn T."/>
            <person name="Peeters S.H."/>
            <person name="Heuer A."/>
            <person name="Rast P."/>
            <person name="Oberbeckmann S."/>
            <person name="Bunk B."/>
            <person name="Jeske O."/>
            <person name="Meyerdierks A."/>
            <person name="Storesund J.E."/>
            <person name="Kallscheuer N."/>
            <person name="Luecker S."/>
            <person name="Lage O.M."/>
            <person name="Pohl T."/>
            <person name="Merkel B.J."/>
            <person name="Hornburger P."/>
            <person name="Mueller R.-W."/>
            <person name="Bruemmer F."/>
            <person name="Labrenz M."/>
            <person name="Spormann A.M."/>
            <person name="Op Den Camp H."/>
            <person name="Overmann J."/>
            <person name="Amann R."/>
            <person name="Jetten M.S.M."/>
            <person name="Mascher T."/>
            <person name="Medema M.H."/>
            <person name="Devos D.P."/>
            <person name="Kaster A.-K."/>
            <person name="Ovreas L."/>
            <person name="Rohde M."/>
            <person name="Galperin M.Y."/>
            <person name="Jogler C."/>
        </authorList>
    </citation>
    <scope>NUCLEOTIDE SEQUENCE [LARGE SCALE GENOMIC DNA]</scope>
    <source>
        <strain evidence="2 3">Poly51</strain>
    </source>
</reference>
<gene>
    <name evidence="2" type="ORF">Poly51_40330</name>
</gene>
<organism evidence="2 3">
    <name type="scientific">Rubripirellula tenax</name>
    <dbReference type="NCBI Taxonomy" id="2528015"/>
    <lineage>
        <taxon>Bacteria</taxon>
        <taxon>Pseudomonadati</taxon>
        <taxon>Planctomycetota</taxon>
        <taxon>Planctomycetia</taxon>
        <taxon>Pirellulales</taxon>
        <taxon>Pirellulaceae</taxon>
        <taxon>Rubripirellula</taxon>
    </lineage>
</organism>
<dbReference type="Proteomes" id="UP000318288">
    <property type="component" value="Unassembled WGS sequence"/>
</dbReference>
<sequence length="152" mass="17320">MPTETEVFDRIDSVIEPFDSYKRALEDLREIPPGFAYCFAIHYVHADIFNGGISQLHGNSSWCLILDAIDGAKAANVPAVAQVLREIVYYYHAKGRSKLKRRIPDGYFDDMPSDWDKSLETLEDDYFALESDIENLIPTLCEKHESLFQPSA</sequence>
<evidence type="ECO:0000259" key="1">
    <source>
        <dbReference type="Pfam" id="PF14300"/>
    </source>
</evidence>
<accession>A0A5C6ER13</accession>
<dbReference type="InterPro" id="IPR025402">
    <property type="entry name" value="DMP19_C"/>
</dbReference>
<evidence type="ECO:0000313" key="3">
    <source>
        <dbReference type="Proteomes" id="UP000318288"/>
    </source>
</evidence>
<dbReference type="EMBL" id="SJPW01000005">
    <property type="protein sequence ID" value="TWU50740.1"/>
    <property type="molecule type" value="Genomic_DNA"/>
</dbReference>
<proteinExistence type="predicted"/>